<keyword evidence="2" id="KW-1185">Reference proteome</keyword>
<evidence type="ECO:0000313" key="1">
    <source>
        <dbReference type="Ensembl" id="ENSHHUP00000004877.1"/>
    </source>
</evidence>
<dbReference type="GO" id="GO:0005868">
    <property type="term" value="C:cytoplasmic dynein complex"/>
    <property type="evidence" value="ECO:0007669"/>
    <property type="project" value="InterPro"/>
</dbReference>
<dbReference type="GO" id="GO:0007018">
    <property type="term" value="P:microtubule-based movement"/>
    <property type="evidence" value="ECO:0007669"/>
    <property type="project" value="InterPro"/>
</dbReference>
<evidence type="ECO:0000313" key="2">
    <source>
        <dbReference type="Proteomes" id="UP000314982"/>
    </source>
</evidence>
<dbReference type="GeneTree" id="ENSGT00940000156032"/>
<proteinExistence type="predicted"/>
<accession>A0A4W5JMD6</accession>
<reference evidence="1" key="3">
    <citation type="submission" date="2025-09" db="UniProtKB">
        <authorList>
            <consortium name="Ensembl"/>
        </authorList>
    </citation>
    <scope>IDENTIFICATION</scope>
</reference>
<dbReference type="AlphaFoldDB" id="A0A4W5JMD6"/>
<reference evidence="1" key="2">
    <citation type="submission" date="2025-08" db="UniProtKB">
        <authorList>
            <consortium name="Ensembl"/>
        </authorList>
    </citation>
    <scope>IDENTIFICATION</scope>
</reference>
<dbReference type="Pfam" id="PF11540">
    <property type="entry name" value="Dynein_IC2"/>
    <property type="match status" value="1"/>
</dbReference>
<protein>
    <submittedName>
        <fullName evidence="1">Dynein cytoplasmic 1 intermediate chain 1b</fullName>
    </submittedName>
</protein>
<dbReference type="Ensembl" id="ENSHHUT00000005038.1">
    <property type="protein sequence ID" value="ENSHHUP00000004877.1"/>
    <property type="gene ID" value="ENSHHUG00000003013.1"/>
</dbReference>
<dbReference type="InterPro" id="IPR025956">
    <property type="entry name" value="DYNC1I1/DYNC1I2"/>
</dbReference>
<reference evidence="2" key="1">
    <citation type="submission" date="2018-06" db="EMBL/GenBank/DDBJ databases">
        <title>Genome assembly of Danube salmon.</title>
        <authorList>
            <person name="Macqueen D.J."/>
            <person name="Gundappa M.K."/>
        </authorList>
    </citation>
    <scope>NUCLEOTIDE SEQUENCE [LARGE SCALE GENOMIC DNA]</scope>
</reference>
<name>A0A4W5JMD6_9TELE</name>
<sequence>MNSYVLKVMSLKLTYGLICVVLAPPAAVFRTLQWDTDPSALQLQADSELGRRMHRLGASKIVQIDFLPKELVTYTKETQTPSAAHQAEGNEY</sequence>
<dbReference type="Proteomes" id="UP000314982">
    <property type="component" value="Unassembled WGS sequence"/>
</dbReference>
<organism evidence="1 2">
    <name type="scientific">Hucho hucho</name>
    <name type="common">huchen</name>
    <dbReference type="NCBI Taxonomy" id="62062"/>
    <lineage>
        <taxon>Eukaryota</taxon>
        <taxon>Metazoa</taxon>
        <taxon>Chordata</taxon>
        <taxon>Craniata</taxon>
        <taxon>Vertebrata</taxon>
        <taxon>Euteleostomi</taxon>
        <taxon>Actinopterygii</taxon>
        <taxon>Neopterygii</taxon>
        <taxon>Teleostei</taxon>
        <taxon>Protacanthopterygii</taxon>
        <taxon>Salmoniformes</taxon>
        <taxon>Salmonidae</taxon>
        <taxon>Salmoninae</taxon>
        <taxon>Hucho</taxon>
    </lineage>
</organism>